<proteinExistence type="predicted"/>
<dbReference type="PROSITE" id="PS51257">
    <property type="entry name" value="PROKAR_LIPOPROTEIN"/>
    <property type="match status" value="1"/>
</dbReference>
<name>A0ABU3LGT3_9FLAO</name>
<reference evidence="1 2" key="1">
    <citation type="submission" date="2023-09" db="EMBL/GenBank/DDBJ databases">
        <title>Novel taxa isolated from Blanes Bay.</title>
        <authorList>
            <person name="Rey-Velasco X."/>
            <person name="Lucena T."/>
        </authorList>
    </citation>
    <scope>NUCLEOTIDE SEQUENCE [LARGE SCALE GENOMIC DNA]</scope>
    <source>
        <strain evidence="1 2">S356</strain>
    </source>
</reference>
<sequence>MKNFKSIFVMLTISMGLMSCSSEEIFTPEDTTNKLLENYTVKRDASGAYSLDYNLADNAEVSLSKDKRSNSNDFYLYSSDNQSKKSFKEALAIQDNSLRVGFTDTETGKKSSIMIIDDKISYSNRNADEDFLNEYSISSNGDGTYDLDFKVADDVTVEFIYNDDLQTYEVHLEDGVNSQSEYLKTFVKEEGVDLKIDFVNHYVGTTSREENVAMVERKPRSIIND</sequence>
<gene>
    <name evidence="1" type="ORF">RQM59_07760</name>
</gene>
<organism evidence="1 2">
    <name type="scientific">Asprobacillus argus</name>
    <dbReference type="NCBI Taxonomy" id="3076534"/>
    <lineage>
        <taxon>Bacteria</taxon>
        <taxon>Pseudomonadati</taxon>
        <taxon>Bacteroidota</taxon>
        <taxon>Flavobacteriia</taxon>
        <taxon>Flavobacteriales</taxon>
        <taxon>Flavobacteriaceae</taxon>
        <taxon>Asprobacillus</taxon>
    </lineage>
</organism>
<dbReference type="EMBL" id="JAVTTO010000003">
    <property type="protein sequence ID" value="MDT7832272.1"/>
    <property type="molecule type" value="Genomic_DNA"/>
</dbReference>
<evidence type="ECO:0000313" key="1">
    <source>
        <dbReference type="EMBL" id="MDT7832272.1"/>
    </source>
</evidence>
<comment type="caution">
    <text evidence="1">The sequence shown here is derived from an EMBL/GenBank/DDBJ whole genome shotgun (WGS) entry which is preliminary data.</text>
</comment>
<protein>
    <recommendedName>
        <fullName evidence="3">Lipoprotein</fullName>
    </recommendedName>
</protein>
<keyword evidence="2" id="KW-1185">Reference proteome</keyword>
<evidence type="ECO:0000313" key="2">
    <source>
        <dbReference type="Proteomes" id="UP001257277"/>
    </source>
</evidence>
<evidence type="ECO:0008006" key="3">
    <source>
        <dbReference type="Google" id="ProtNLM"/>
    </source>
</evidence>
<dbReference type="Proteomes" id="UP001257277">
    <property type="component" value="Unassembled WGS sequence"/>
</dbReference>
<accession>A0ABU3LGT3</accession>